<dbReference type="SUPFAM" id="SSF54427">
    <property type="entry name" value="NTF2-like"/>
    <property type="match status" value="1"/>
</dbReference>
<accession>A0AA36CWT7</accession>
<proteinExistence type="predicted"/>
<dbReference type="Gene3D" id="3.10.450.50">
    <property type="match status" value="1"/>
</dbReference>
<dbReference type="InterPro" id="IPR032710">
    <property type="entry name" value="NTF2-like_dom_sf"/>
</dbReference>
<organism evidence="1 2">
    <name type="scientific">Mesorhabditis spiculigera</name>
    <dbReference type="NCBI Taxonomy" id="96644"/>
    <lineage>
        <taxon>Eukaryota</taxon>
        <taxon>Metazoa</taxon>
        <taxon>Ecdysozoa</taxon>
        <taxon>Nematoda</taxon>
        <taxon>Chromadorea</taxon>
        <taxon>Rhabditida</taxon>
        <taxon>Rhabditina</taxon>
        <taxon>Rhabditomorpha</taxon>
        <taxon>Rhabditoidea</taxon>
        <taxon>Rhabditidae</taxon>
        <taxon>Mesorhabditinae</taxon>
        <taxon>Mesorhabditis</taxon>
    </lineage>
</organism>
<dbReference type="AlphaFoldDB" id="A0AA36CWT7"/>
<name>A0AA36CWT7_9BILA</name>
<feature type="non-terminal residue" evidence="1">
    <location>
        <position position="123"/>
    </location>
</feature>
<evidence type="ECO:0000313" key="2">
    <source>
        <dbReference type="Proteomes" id="UP001177023"/>
    </source>
</evidence>
<keyword evidence="2" id="KW-1185">Reference proteome</keyword>
<dbReference type="Proteomes" id="UP001177023">
    <property type="component" value="Unassembled WGS sequence"/>
</dbReference>
<protein>
    <submittedName>
        <fullName evidence="1">Uncharacterized protein</fullName>
    </submittedName>
</protein>
<comment type="caution">
    <text evidence="1">The sequence shown here is derived from an EMBL/GenBank/DDBJ whole genome shotgun (WGS) entry which is preliminary data.</text>
</comment>
<dbReference type="EMBL" id="CATQJA010002643">
    <property type="protein sequence ID" value="CAJ0576369.1"/>
    <property type="molecule type" value="Genomic_DNA"/>
</dbReference>
<gene>
    <name evidence="1" type="ORF">MSPICULIGERA_LOCUS14663</name>
</gene>
<evidence type="ECO:0000313" key="1">
    <source>
        <dbReference type="EMBL" id="CAJ0576369.1"/>
    </source>
</evidence>
<sequence length="123" mass="13855">MSLEALIRQGIIEIDEGYRLNDLSKLTKNYAPNVVSVDVKTGKIYVGEKGLTELLQEWAGPMEGSKTTAADEKFEGSEQLIRYACTTTTVLKDGKQFVAKVLQYWRQVDGKYVVETDLFELLD</sequence>
<reference evidence="1" key="1">
    <citation type="submission" date="2023-06" db="EMBL/GenBank/DDBJ databases">
        <authorList>
            <person name="Delattre M."/>
        </authorList>
    </citation>
    <scope>NUCLEOTIDE SEQUENCE</scope>
    <source>
        <strain evidence="1">AF72</strain>
    </source>
</reference>